<evidence type="ECO:0000256" key="4">
    <source>
        <dbReference type="ARBA" id="ARBA00022692"/>
    </source>
</evidence>
<feature type="transmembrane region" description="Helical" evidence="8">
    <location>
        <begin position="287"/>
        <end position="310"/>
    </location>
</feature>
<dbReference type="InterPro" id="IPR006043">
    <property type="entry name" value="NCS2"/>
</dbReference>
<evidence type="ECO:0000256" key="3">
    <source>
        <dbReference type="ARBA" id="ARBA00022448"/>
    </source>
</evidence>
<feature type="transmembrane region" description="Helical" evidence="8">
    <location>
        <begin position="83"/>
        <end position="107"/>
    </location>
</feature>
<accession>A0A7W7LFE4</accession>
<protein>
    <submittedName>
        <fullName evidence="9">AGZA family xanthine/uracil permease-like MFS transporter</fullName>
    </submittedName>
</protein>
<keyword evidence="10" id="KW-1185">Reference proteome</keyword>
<feature type="compositionally biased region" description="Polar residues" evidence="7">
    <location>
        <begin position="1"/>
        <end position="14"/>
    </location>
</feature>
<proteinExistence type="inferred from homology"/>
<feature type="transmembrane region" description="Helical" evidence="8">
    <location>
        <begin position="369"/>
        <end position="387"/>
    </location>
</feature>
<comment type="similarity">
    <text evidence="2">Belongs to the nucleobase:cation symporter-2 (NCS2) (TC 2.A.40) family. Azg-like subfamily.</text>
</comment>
<dbReference type="GO" id="GO:0005886">
    <property type="term" value="C:plasma membrane"/>
    <property type="evidence" value="ECO:0007669"/>
    <property type="project" value="TreeGrafter"/>
</dbReference>
<feature type="transmembrane region" description="Helical" evidence="8">
    <location>
        <begin position="462"/>
        <end position="479"/>
    </location>
</feature>
<feature type="transmembrane region" description="Helical" evidence="8">
    <location>
        <begin position="394"/>
        <end position="411"/>
    </location>
</feature>
<dbReference type="Pfam" id="PF00860">
    <property type="entry name" value="Xan_ur_permease"/>
    <property type="match status" value="1"/>
</dbReference>
<feature type="region of interest" description="Disordered" evidence="7">
    <location>
        <begin position="1"/>
        <end position="24"/>
    </location>
</feature>
<dbReference type="PANTHER" id="PTHR43337">
    <property type="entry name" value="XANTHINE/URACIL PERMEASE C887.17-RELATED"/>
    <property type="match status" value="1"/>
</dbReference>
<evidence type="ECO:0000256" key="7">
    <source>
        <dbReference type="SAM" id="MobiDB-lite"/>
    </source>
</evidence>
<dbReference type="Proteomes" id="UP000556436">
    <property type="component" value="Unassembled WGS sequence"/>
</dbReference>
<keyword evidence="4 8" id="KW-0812">Transmembrane</keyword>
<feature type="transmembrane region" description="Helical" evidence="8">
    <location>
        <begin position="201"/>
        <end position="221"/>
    </location>
</feature>
<evidence type="ECO:0000256" key="6">
    <source>
        <dbReference type="ARBA" id="ARBA00023136"/>
    </source>
</evidence>
<feature type="transmembrane region" description="Helical" evidence="8">
    <location>
        <begin position="228"/>
        <end position="246"/>
    </location>
</feature>
<evidence type="ECO:0000256" key="2">
    <source>
        <dbReference type="ARBA" id="ARBA00005697"/>
    </source>
</evidence>
<feature type="transmembrane region" description="Helical" evidence="8">
    <location>
        <begin position="423"/>
        <end position="450"/>
    </location>
</feature>
<evidence type="ECO:0000256" key="5">
    <source>
        <dbReference type="ARBA" id="ARBA00022989"/>
    </source>
</evidence>
<reference evidence="9 10" key="1">
    <citation type="submission" date="2020-08" db="EMBL/GenBank/DDBJ databases">
        <title>Genomic Encyclopedia of Type Strains, Phase III (KMG-III): the genomes of soil and plant-associated and newly described type strains.</title>
        <authorList>
            <person name="Whitman W."/>
        </authorList>
    </citation>
    <scope>NUCLEOTIDE SEQUENCE [LARGE SCALE GENOMIC DNA]</scope>
    <source>
        <strain evidence="9 10">CECT 3265</strain>
    </source>
</reference>
<dbReference type="EMBL" id="JACHJG010000010">
    <property type="protein sequence ID" value="MBB4888686.1"/>
    <property type="molecule type" value="Genomic_DNA"/>
</dbReference>
<dbReference type="GO" id="GO:0005345">
    <property type="term" value="F:purine nucleobase transmembrane transporter activity"/>
    <property type="evidence" value="ECO:0007669"/>
    <property type="project" value="TreeGrafter"/>
</dbReference>
<evidence type="ECO:0000256" key="1">
    <source>
        <dbReference type="ARBA" id="ARBA00004127"/>
    </source>
</evidence>
<sequence length="489" mass="50699">MPSSATSPVDAQQPSPTPPPGNALDRFFRISERGSSVSREMRGGLATFFAMAYIIVLNPIILGAGQDKFGHQLDNAQLVTATALMAGLSTVLMGVIGNVPIACAAGLGINAVVSLQLAPKMSWPDAMGMVVLAGLVLMLLVASGLRQRVMDAIPSGLRRAIAIGIGMFISLIGLVDSGFVTRNPDAAHTTVPLGLGQGGQLQGWPVLVFVIGLALTFILLVRKTRGAILIGIVAMTFVAIIINSLADIPDANWGLSVPQVPDSVVGSPDFGLVGDISLFGGFHEVGLLTGCLFVFTVLLSGFFDAMGTIIGVGEEAGLTDDKGQLPNMGRILMVDGVAVAAGGVGSASANTCFVESTAGVGEGARTGLANLMTGGLFLLALVFTPLAKIVPSQAATPALLVVGFLIMAANVKEIDWSDFTIAIPAFLTIISMPFTYSITNGIGIGVLAFILLRVADKRGREIPWLLNVVGLCFLVYFLLDPIEQALGVK</sequence>
<gene>
    <name evidence="9" type="ORF">FHS38_004757</name>
</gene>
<name>A0A7W7LFE4_STRNE</name>
<dbReference type="RefSeq" id="WP_184736454.1">
    <property type="nucleotide sequence ID" value="NZ_BMRW01000003.1"/>
</dbReference>
<dbReference type="InterPro" id="IPR045018">
    <property type="entry name" value="Azg-like"/>
</dbReference>
<keyword evidence="3" id="KW-0813">Transport</keyword>
<feature type="transmembrane region" description="Helical" evidence="8">
    <location>
        <begin position="331"/>
        <end position="349"/>
    </location>
</feature>
<feature type="transmembrane region" description="Helical" evidence="8">
    <location>
        <begin position="157"/>
        <end position="181"/>
    </location>
</feature>
<evidence type="ECO:0000256" key="8">
    <source>
        <dbReference type="SAM" id="Phobius"/>
    </source>
</evidence>
<keyword evidence="6 8" id="KW-0472">Membrane</keyword>
<feature type="transmembrane region" description="Helical" evidence="8">
    <location>
        <begin position="127"/>
        <end position="145"/>
    </location>
</feature>
<evidence type="ECO:0000313" key="9">
    <source>
        <dbReference type="EMBL" id="MBB4888686.1"/>
    </source>
</evidence>
<dbReference type="GO" id="GO:0012505">
    <property type="term" value="C:endomembrane system"/>
    <property type="evidence" value="ECO:0007669"/>
    <property type="project" value="UniProtKB-SubCell"/>
</dbReference>
<dbReference type="PANTHER" id="PTHR43337:SF1">
    <property type="entry name" value="XANTHINE_URACIL PERMEASE C887.17-RELATED"/>
    <property type="match status" value="1"/>
</dbReference>
<evidence type="ECO:0000313" key="10">
    <source>
        <dbReference type="Proteomes" id="UP000556436"/>
    </source>
</evidence>
<keyword evidence="5 8" id="KW-1133">Transmembrane helix</keyword>
<comment type="caution">
    <text evidence="9">The sequence shown here is derived from an EMBL/GenBank/DDBJ whole genome shotgun (WGS) entry which is preliminary data.</text>
</comment>
<dbReference type="AlphaFoldDB" id="A0A7W7LFE4"/>
<comment type="subcellular location">
    <subcellularLocation>
        <location evidence="1">Endomembrane system</location>
        <topology evidence="1">Multi-pass membrane protein</topology>
    </subcellularLocation>
</comment>
<organism evidence="9 10">
    <name type="scientific">Streptomyces netropsis</name>
    <name type="common">Streptoverticillium netropsis</name>
    <dbReference type="NCBI Taxonomy" id="55404"/>
    <lineage>
        <taxon>Bacteria</taxon>
        <taxon>Bacillati</taxon>
        <taxon>Actinomycetota</taxon>
        <taxon>Actinomycetes</taxon>
        <taxon>Kitasatosporales</taxon>
        <taxon>Streptomycetaceae</taxon>
        <taxon>Streptomyces</taxon>
    </lineage>
</organism>
<feature type="transmembrane region" description="Helical" evidence="8">
    <location>
        <begin position="43"/>
        <end position="62"/>
    </location>
</feature>